<feature type="domain" description="Helicase ATP-binding" evidence="5">
    <location>
        <begin position="332"/>
        <end position="501"/>
    </location>
</feature>
<evidence type="ECO:0000313" key="8">
    <source>
        <dbReference type="Proteomes" id="UP000827284"/>
    </source>
</evidence>
<dbReference type="InterPro" id="IPR001650">
    <property type="entry name" value="Helicase_C-like"/>
</dbReference>
<evidence type="ECO:0000259" key="5">
    <source>
        <dbReference type="PROSITE" id="PS51192"/>
    </source>
</evidence>
<dbReference type="GO" id="GO:0005524">
    <property type="term" value="F:ATP binding"/>
    <property type="evidence" value="ECO:0007669"/>
    <property type="project" value="InterPro"/>
</dbReference>
<dbReference type="SMART" id="SM00487">
    <property type="entry name" value="DEXDc"/>
    <property type="match status" value="1"/>
</dbReference>
<evidence type="ECO:0000256" key="1">
    <source>
        <dbReference type="ARBA" id="ARBA00022741"/>
    </source>
</evidence>
<dbReference type="GO" id="GO:0016787">
    <property type="term" value="F:hydrolase activity"/>
    <property type="evidence" value="ECO:0007669"/>
    <property type="project" value="UniProtKB-KW"/>
</dbReference>
<evidence type="ECO:0000256" key="2">
    <source>
        <dbReference type="ARBA" id="ARBA00022801"/>
    </source>
</evidence>
<dbReference type="InterPro" id="IPR050496">
    <property type="entry name" value="SNF2_RAD54_helicase_repair"/>
</dbReference>
<sequence length="956" mass="105276">MKAKLHPTTAIPLAKDPPQADAETLPADLVAKKDNQPSFRTSMATPTRFKTPFKSPTILQKPGQFKSPLQPIANAATMPPSLPKKRCLEMPLSSGPEKVLKLVASTHDPSTSSQSVKASIPLSMRTKSTSAPTTQVTPEATYTCFNVLWRKKTNKKHKTWDGDGILVLDGLGYALKDMDGKEIGRGKTAWKDPSPGDELSLAGRDIEVVSTLSTASYLSGQCFISGATSTVSSIQGINAGPTTKFKGHASLMSSGVTEVAAPPKPRHDPNSPHSVLLPRPPATHPRVVQGWGKKRAPGDAGLVDVVVDPILGQHLRPHQKEGVRFLYECVMGMTDINGQGAILADEMGLGKTLQTIALLWTLLKQSPFHGEESAVIKKALVVCPASLIANWKREFKKWLGDERLRVFAVDAKSTLTDFTLGKVYPVMIIGYEKLRLVQDELKDAAFDIIIADEGHRLKSANIKTAQAIRSMPTSRRVILSGTPIQNDLGEFYSMIDFVNPGLFESYGSFKKVFEEPIVRSRQPDCSRLEASIGLERTLELSRLTEKFIIRRTAAVNDEYLPPKSELVVFCRPTVLQTKIYRRMLESRSMKDCFSADSSRHLMCIAALRKLCNSPKLAFEQQEDVVSSNVESDDLYTCFQDLVPTSSSSSDDGIGSEIGGKMRFVEMFLRSLKRNTSERVVLVSNFTQTLDLLEDLCRRSNYGFFRLDGSTPTQKRQEYVDKFNTTTCSKFVFLLSAKSGGMGLNLVGASRLIMFDIDWNPSVDTQAMARIHREGQARPVFIYRLLLSGTIEEKIYQRQLTKIGLSDALMDNNTTDKLNKFSTAELRDLFSLEEDESCMTHALLGCECGAGTVLGNSEVASSAPRPRQHPRGQMDIAKIEYAKKELKDWLHVDPCLSGEACLSLASMDKILWEVVCEDASGRAENDGTNAATDTRGQKRSVGFVLARGFALGKSALD</sequence>
<dbReference type="Pfam" id="PF00271">
    <property type="entry name" value="Helicase_C"/>
    <property type="match status" value="1"/>
</dbReference>
<dbReference type="Pfam" id="PF00176">
    <property type="entry name" value="SNF2-rel_dom"/>
    <property type="match status" value="1"/>
</dbReference>
<dbReference type="Gene3D" id="1.20.120.850">
    <property type="entry name" value="SWI2/SNF2 ATPases, N-terminal domain"/>
    <property type="match status" value="1"/>
</dbReference>
<keyword evidence="3" id="KW-0067">ATP-binding</keyword>
<dbReference type="PANTHER" id="PTHR45629:SF7">
    <property type="entry name" value="DNA EXCISION REPAIR PROTEIN ERCC-6-RELATED"/>
    <property type="match status" value="1"/>
</dbReference>
<reference evidence="7" key="2">
    <citation type="journal article" date="2022" name="Microbiol. Resour. Announc.">
        <title>Whole-Genome Sequence of Entomortierella parvispora E1425, a Mucoromycotan Fungus Associated with Burkholderiaceae-Related Endosymbiotic Bacteria.</title>
        <authorList>
            <person name="Herlambang A."/>
            <person name="Guo Y."/>
            <person name="Takashima Y."/>
            <person name="Narisawa K."/>
            <person name="Ohta H."/>
            <person name="Nishizawa T."/>
        </authorList>
    </citation>
    <scope>NUCLEOTIDE SEQUENCE</scope>
    <source>
        <strain evidence="7">E1425</strain>
    </source>
</reference>
<dbReference type="CDD" id="cd18004">
    <property type="entry name" value="DEXHc_RAD54"/>
    <property type="match status" value="1"/>
</dbReference>
<evidence type="ECO:0000256" key="3">
    <source>
        <dbReference type="ARBA" id="ARBA00022840"/>
    </source>
</evidence>
<dbReference type="InterPro" id="IPR049730">
    <property type="entry name" value="SNF2/RAD54-like_C"/>
</dbReference>
<comment type="caution">
    <text evidence="7">The sequence shown here is derived from an EMBL/GenBank/DDBJ whole genome shotgun (WGS) entry which is preliminary data.</text>
</comment>
<dbReference type="OrthoDB" id="413460at2759"/>
<dbReference type="Proteomes" id="UP000827284">
    <property type="component" value="Unassembled WGS sequence"/>
</dbReference>
<feature type="compositionally biased region" description="Polar residues" evidence="4">
    <location>
        <begin position="36"/>
        <end position="45"/>
    </location>
</feature>
<dbReference type="Gene3D" id="3.40.50.10810">
    <property type="entry name" value="Tandem AAA-ATPase domain"/>
    <property type="match status" value="1"/>
</dbReference>
<proteinExistence type="predicted"/>
<dbReference type="PROSITE" id="PS51192">
    <property type="entry name" value="HELICASE_ATP_BIND_1"/>
    <property type="match status" value="1"/>
</dbReference>
<dbReference type="PROSITE" id="PS51194">
    <property type="entry name" value="HELICASE_CTER"/>
    <property type="match status" value="1"/>
</dbReference>
<evidence type="ECO:0000259" key="6">
    <source>
        <dbReference type="PROSITE" id="PS51194"/>
    </source>
</evidence>
<evidence type="ECO:0000313" key="7">
    <source>
        <dbReference type="EMBL" id="GJJ71089.1"/>
    </source>
</evidence>
<dbReference type="PANTHER" id="PTHR45629">
    <property type="entry name" value="SNF2/RAD54 FAMILY MEMBER"/>
    <property type="match status" value="1"/>
</dbReference>
<dbReference type="InterPro" id="IPR038718">
    <property type="entry name" value="SNF2-like_sf"/>
</dbReference>
<dbReference type="GO" id="GO:0005634">
    <property type="term" value="C:nucleus"/>
    <property type="evidence" value="ECO:0007669"/>
    <property type="project" value="TreeGrafter"/>
</dbReference>
<gene>
    <name evidence="7" type="ORF">EMPS_03439</name>
</gene>
<dbReference type="SMART" id="SM00490">
    <property type="entry name" value="HELICc"/>
    <property type="match status" value="1"/>
</dbReference>
<dbReference type="FunFam" id="3.40.50.10810:FF:000020">
    <property type="entry name" value="DNA repair and recombination protein RAD54B"/>
    <property type="match status" value="1"/>
</dbReference>
<keyword evidence="2" id="KW-0378">Hydrolase</keyword>
<dbReference type="InterPro" id="IPR027417">
    <property type="entry name" value="P-loop_NTPase"/>
</dbReference>
<keyword evidence="8" id="KW-1185">Reference proteome</keyword>
<evidence type="ECO:0000256" key="4">
    <source>
        <dbReference type="SAM" id="MobiDB-lite"/>
    </source>
</evidence>
<reference evidence="7" key="1">
    <citation type="submission" date="2021-11" db="EMBL/GenBank/DDBJ databases">
        <authorList>
            <person name="Herlambang A."/>
            <person name="Guo Y."/>
            <person name="Takashima Y."/>
            <person name="Nishizawa T."/>
        </authorList>
    </citation>
    <scope>NUCLEOTIDE SEQUENCE</scope>
    <source>
        <strain evidence="7">E1425</strain>
    </source>
</reference>
<dbReference type="Gene3D" id="3.40.50.300">
    <property type="entry name" value="P-loop containing nucleotide triphosphate hydrolases"/>
    <property type="match status" value="1"/>
</dbReference>
<dbReference type="GO" id="GO:0015616">
    <property type="term" value="F:DNA translocase activity"/>
    <property type="evidence" value="ECO:0007669"/>
    <property type="project" value="TreeGrafter"/>
</dbReference>
<dbReference type="GO" id="GO:0000724">
    <property type="term" value="P:double-strand break repair via homologous recombination"/>
    <property type="evidence" value="ECO:0007669"/>
    <property type="project" value="TreeGrafter"/>
</dbReference>
<name>A0A9P3H6S4_9FUNG</name>
<feature type="region of interest" description="Disordered" evidence="4">
    <location>
        <begin position="258"/>
        <end position="281"/>
    </location>
</feature>
<dbReference type="EMBL" id="BQFW01000004">
    <property type="protein sequence ID" value="GJJ71089.1"/>
    <property type="molecule type" value="Genomic_DNA"/>
</dbReference>
<dbReference type="SUPFAM" id="SSF52540">
    <property type="entry name" value="P-loop containing nucleoside triphosphate hydrolases"/>
    <property type="match status" value="2"/>
</dbReference>
<dbReference type="InterPro" id="IPR000330">
    <property type="entry name" value="SNF2_N"/>
</dbReference>
<feature type="region of interest" description="Disordered" evidence="4">
    <location>
        <begin position="1"/>
        <end position="62"/>
    </location>
</feature>
<organism evidence="7 8">
    <name type="scientific">Entomortierella parvispora</name>
    <dbReference type="NCBI Taxonomy" id="205924"/>
    <lineage>
        <taxon>Eukaryota</taxon>
        <taxon>Fungi</taxon>
        <taxon>Fungi incertae sedis</taxon>
        <taxon>Mucoromycota</taxon>
        <taxon>Mortierellomycotina</taxon>
        <taxon>Mortierellomycetes</taxon>
        <taxon>Mortierellales</taxon>
        <taxon>Mortierellaceae</taxon>
        <taxon>Entomortierella</taxon>
    </lineage>
</organism>
<feature type="domain" description="Helicase C-terminal" evidence="6">
    <location>
        <begin position="663"/>
        <end position="821"/>
    </location>
</feature>
<dbReference type="InterPro" id="IPR014001">
    <property type="entry name" value="Helicase_ATP-bd"/>
</dbReference>
<dbReference type="GO" id="GO:0007131">
    <property type="term" value="P:reciprocal meiotic recombination"/>
    <property type="evidence" value="ECO:0007669"/>
    <property type="project" value="TreeGrafter"/>
</dbReference>
<dbReference type="CDD" id="cd18793">
    <property type="entry name" value="SF2_C_SNF"/>
    <property type="match status" value="1"/>
</dbReference>
<accession>A0A9P3H6S4</accession>
<dbReference type="AlphaFoldDB" id="A0A9P3H6S4"/>
<keyword evidence="1" id="KW-0547">Nucleotide-binding</keyword>
<protein>
    <submittedName>
        <fullName evidence="7">DNA repair and recombination protein RAD54B</fullName>
    </submittedName>
</protein>